<evidence type="ECO:0000313" key="2">
    <source>
        <dbReference type="Proteomes" id="UP000828251"/>
    </source>
</evidence>
<reference evidence="1 2" key="1">
    <citation type="journal article" date="2021" name="Plant Biotechnol. J.">
        <title>Multi-omics assisted identification of the key and species-specific regulatory components of drought-tolerant mechanisms in Gossypium stocksii.</title>
        <authorList>
            <person name="Yu D."/>
            <person name="Ke L."/>
            <person name="Zhang D."/>
            <person name="Wu Y."/>
            <person name="Sun Y."/>
            <person name="Mei J."/>
            <person name="Sun J."/>
            <person name="Sun Y."/>
        </authorList>
    </citation>
    <scope>NUCLEOTIDE SEQUENCE [LARGE SCALE GENOMIC DNA]</scope>
    <source>
        <strain evidence="2">cv. E1</strain>
        <tissue evidence="1">Leaf</tissue>
    </source>
</reference>
<sequence>MNFISVRHFLVPPSSRLGSFSFFRTSFIFRLSLFIFSFRKRDGSPTVWHESNHTGWGLHVCLVIMVIKDFASGEIKQASSLFDCDVKLEDYLLKSYNKTASLITARTKGVAIFSGAGRSVTE</sequence>
<evidence type="ECO:0000313" key="1">
    <source>
        <dbReference type="EMBL" id="KAH1096153.1"/>
    </source>
</evidence>
<protein>
    <submittedName>
        <fullName evidence="1">Uncharacterized protein</fullName>
    </submittedName>
</protein>
<dbReference type="Proteomes" id="UP000828251">
    <property type="component" value="Unassembled WGS sequence"/>
</dbReference>
<organism evidence="1 2">
    <name type="scientific">Gossypium stocksii</name>
    <dbReference type="NCBI Taxonomy" id="47602"/>
    <lineage>
        <taxon>Eukaryota</taxon>
        <taxon>Viridiplantae</taxon>
        <taxon>Streptophyta</taxon>
        <taxon>Embryophyta</taxon>
        <taxon>Tracheophyta</taxon>
        <taxon>Spermatophyta</taxon>
        <taxon>Magnoliopsida</taxon>
        <taxon>eudicotyledons</taxon>
        <taxon>Gunneridae</taxon>
        <taxon>Pentapetalae</taxon>
        <taxon>rosids</taxon>
        <taxon>malvids</taxon>
        <taxon>Malvales</taxon>
        <taxon>Malvaceae</taxon>
        <taxon>Malvoideae</taxon>
        <taxon>Gossypium</taxon>
    </lineage>
</organism>
<comment type="caution">
    <text evidence="1">The sequence shown here is derived from an EMBL/GenBank/DDBJ whole genome shotgun (WGS) entry which is preliminary data.</text>
</comment>
<dbReference type="AlphaFoldDB" id="A0A9D4A6C5"/>
<dbReference type="OrthoDB" id="9927103at2759"/>
<keyword evidence="2" id="KW-1185">Reference proteome</keyword>
<gene>
    <name evidence="1" type="ORF">J1N35_013074</name>
</gene>
<proteinExistence type="predicted"/>
<accession>A0A9D4A6C5</accession>
<dbReference type="SUPFAM" id="SSF48576">
    <property type="entry name" value="Terpenoid synthases"/>
    <property type="match status" value="1"/>
</dbReference>
<name>A0A9D4A6C5_9ROSI</name>
<dbReference type="InterPro" id="IPR008949">
    <property type="entry name" value="Isoprenoid_synthase_dom_sf"/>
</dbReference>
<dbReference type="EMBL" id="JAIQCV010000005">
    <property type="protein sequence ID" value="KAH1096153.1"/>
    <property type="molecule type" value="Genomic_DNA"/>
</dbReference>